<dbReference type="CDD" id="cd14688">
    <property type="entry name" value="bZIP_YAP"/>
    <property type="match status" value="1"/>
</dbReference>
<keyword evidence="3" id="KW-1185">Reference proteome</keyword>
<sequence length="265" mass="29486">MNKAKDQKRALRLRENKRKHRQRHKEYVADLERRLAETRERGVHATKEVQAAALRVIWENWRLRQILHGQGLDNDAINSLIYKDARIGRASPSTIGSCLIREEDVRCNSQGRSEPGSLAEKEVIEKSCDAIAENIDYSHTTPNSSPSGNPNARHILSSSRTACTEQASHNGARTPPCKLLTILASNPNADITQVPGAADEQEESEEPGGMECLQARKMLMRFATTEAKLDDIATALEKGCVKDGSGKGCQVKNDVIWKVLDRYCD</sequence>
<evidence type="ECO:0008006" key="4">
    <source>
        <dbReference type="Google" id="ProtNLM"/>
    </source>
</evidence>
<evidence type="ECO:0000256" key="1">
    <source>
        <dbReference type="SAM" id="MobiDB-lite"/>
    </source>
</evidence>
<dbReference type="Proteomes" id="UP000078397">
    <property type="component" value="Unassembled WGS sequence"/>
</dbReference>
<evidence type="ECO:0000313" key="2">
    <source>
        <dbReference type="EMBL" id="OAQ58675.2"/>
    </source>
</evidence>
<dbReference type="STRING" id="1380566.A0A179EZQ2"/>
<dbReference type="AlphaFoldDB" id="A0A179EZQ2"/>
<gene>
    <name evidence="2" type="ORF">VFPPC_10909</name>
</gene>
<dbReference type="KEGG" id="pchm:VFPPC_10909"/>
<dbReference type="RefSeq" id="XP_018136794.2">
    <property type="nucleotide sequence ID" value="XM_018289203.2"/>
</dbReference>
<dbReference type="EMBL" id="LSBJ02000014">
    <property type="protein sequence ID" value="OAQ58675.2"/>
    <property type="molecule type" value="Genomic_DNA"/>
</dbReference>
<dbReference type="OrthoDB" id="4505928at2759"/>
<proteinExistence type="predicted"/>
<dbReference type="GeneID" id="28853197"/>
<evidence type="ECO:0000313" key="3">
    <source>
        <dbReference type="Proteomes" id="UP000078397"/>
    </source>
</evidence>
<comment type="caution">
    <text evidence="2">The sequence shown here is derived from an EMBL/GenBank/DDBJ whole genome shotgun (WGS) entry which is preliminary data.</text>
</comment>
<dbReference type="PANTHER" id="PTHR42070">
    <property type="entry name" value="FILAMENT ASSOCIATED PROTEIN, PUTATIVE (AFU_ORTHOLOGUE AFUA_8G06630)-RELATED"/>
    <property type="match status" value="1"/>
</dbReference>
<dbReference type="PANTHER" id="PTHR42070:SF1">
    <property type="entry name" value="FILAMENT ASSOCIATED PROTEIN, PUTATIVE (AFU_ORTHOLOGUE AFUA_8G06630)-RELATED"/>
    <property type="match status" value="1"/>
</dbReference>
<organism evidence="2 3">
    <name type="scientific">Pochonia chlamydosporia 170</name>
    <dbReference type="NCBI Taxonomy" id="1380566"/>
    <lineage>
        <taxon>Eukaryota</taxon>
        <taxon>Fungi</taxon>
        <taxon>Dikarya</taxon>
        <taxon>Ascomycota</taxon>
        <taxon>Pezizomycotina</taxon>
        <taxon>Sordariomycetes</taxon>
        <taxon>Hypocreomycetidae</taxon>
        <taxon>Hypocreales</taxon>
        <taxon>Clavicipitaceae</taxon>
        <taxon>Pochonia</taxon>
    </lineage>
</organism>
<feature type="compositionally biased region" description="Basic and acidic residues" evidence="1">
    <location>
        <begin position="1"/>
        <end position="14"/>
    </location>
</feature>
<accession>A0A179EZQ2</accession>
<feature type="region of interest" description="Disordered" evidence="1">
    <location>
        <begin position="1"/>
        <end position="23"/>
    </location>
</feature>
<protein>
    <recommendedName>
        <fullName evidence="4">BZIP domain-containing protein</fullName>
    </recommendedName>
</protein>
<name>A0A179EZQ2_METCM</name>
<reference evidence="2 3" key="1">
    <citation type="journal article" date="2016" name="PLoS Pathog.">
        <title>Biosynthesis of antibiotic leucinostatins in bio-control fungus Purpureocillium lilacinum and their inhibition on phytophthora revealed by genome mining.</title>
        <authorList>
            <person name="Wang G."/>
            <person name="Liu Z."/>
            <person name="Lin R."/>
            <person name="Li E."/>
            <person name="Mao Z."/>
            <person name="Ling J."/>
            <person name="Yang Y."/>
            <person name="Yin W.B."/>
            <person name="Xie B."/>
        </authorList>
    </citation>
    <scope>NUCLEOTIDE SEQUENCE [LARGE SCALE GENOMIC DNA]</scope>
    <source>
        <strain evidence="2">170</strain>
    </source>
</reference>